<dbReference type="EMBL" id="PNBA02000008">
    <property type="protein sequence ID" value="KAG6416845.1"/>
    <property type="molecule type" value="Genomic_DNA"/>
</dbReference>
<evidence type="ECO:0000313" key="2">
    <source>
        <dbReference type="Proteomes" id="UP000298416"/>
    </source>
</evidence>
<dbReference type="AlphaFoldDB" id="A0A8X8XMZ0"/>
<organism evidence="1">
    <name type="scientific">Salvia splendens</name>
    <name type="common">Scarlet sage</name>
    <dbReference type="NCBI Taxonomy" id="180675"/>
    <lineage>
        <taxon>Eukaryota</taxon>
        <taxon>Viridiplantae</taxon>
        <taxon>Streptophyta</taxon>
        <taxon>Embryophyta</taxon>
        <taxon>Tracheophyta</taxon>
        <taxon>Spermatophyta</taxon>
        <taxon>Magnoliopsida</taxon>
        <taxon>eudicotyledons</taxon>
        <taxon>Gunneridae</taxon>
        <taxon>Pentapetalae</taxon>
        <taxon>asterids</taxon>
        <taxon>lamiids</taxon>
        <taxon>Lamiales</taxon>
        <taxon>Lamiaceae</taxon>
        <taxon>Nepetoideae</taxon>
        <taxon>Mentheae</taxon>
        <taxon>Salviinae</taxon>
        <taxon>Salvia</taxon>
        <taxon>Salvia subgen. Calosphace</taxon>
        <taxon>core Calosphace</taxon>
    </lineage>
</organism>
<dbReference type="Proteomes" id="UP000298416">
    <property type="component" value="Unassembled WGS sequence"/>
</dbReference>
<evidence type="ECO:0000313" key="1">
    <source>
        <dbReference type="EMBL" id="KAG6416845.1"/>
    </source>
</evidence>
<proteinExistence type="predicted"/>
<reference evidence="1" key="2">
    <citation type="submission" date="2020-08" db="EMBL/GenBank/DDBJ databases">
        <title>Plant Genome Project.</title>
        <authorList>
            <person name="Zhang R.-G."/>
        </authorList>
    </citation>
    <scope>NUCLEOTIDE SEQUENCE</scope>
    <source>
        <strain evidence="1">Huo1</strain>
        <tissue evidence="1">Leaf</tissue>
    </source>
</reference>
<keyword evidence="2" id="KW-1185">Reference proteome</keyword>
<name>A0A8X8XMZ0_SALSN</name>
<reference evidence="1" key="1">
    <citation type="submission" date="2018-01" db="EMBL/GenBank/DDBJ databases">
        <authorList>
            <person name="Mao J.F."/>
        </authorList>
    </citation>
    <scope>NUCLEOTIDE SEQUENCE</scope>
    <source>
        <strain evidence="1">Huo1</strain>
        <tissue evidence="1">Leaf</tissue>
    </source>
</reference>
<protein>
    <submittedName>
        <fullName evidence="1">Uncharacterized protein</fullName>
    </submittedName>
</protein>
<gene>
    <name evidence="1" type="ORF">SASPL_124286</name>
</gene>
<sequence length="136" mass="15410">MCVAVAAFRAWRWSRPWKEYGLERVVVAGLPDLDDDSATEEMLEQRVQCGETWVVTAGQRRDRLTLTPQLWRWDLAGMDCGAQCRGRGDPAWGANVDLEFSMPVGEEDKLLFGDLGDLPEYSMAFRRHRPCCAGTE</sequence>
<accession>A0A8X8XMZ0</accession>
<comment type="caution">
    <text evidence="1">The sequence shown here is derived from an EMBL/GenBank/DDBJ whole genome shotgun (WGS) entry which is preliminary data.</text>
</comment>